<dbReference type="GO" id="GO:0042597">
    <property type="term" value="C:periplasmic space"/>
    <property type="evidence" value="ECO:0007669"/>
    <property type="project" value="UniProtKB-SubCell"/>
</dbReference>
<dbReference type="InterPro" id="IPR006059">
    <property type="entry name" value="SBP"/>
</dbReference>
<dbReference type="AlphaFoldDB" id="A0A7T1F2M8"/>
<evidence type="ECO:0000256" key="1">
    <source>
        <dbReference type="ARBA" id="ARBA00004418"/>
    </source>
</evidence>
<evidence type="ECO:0008006" key="7">
    <source>
        <dbReference type="Google" id="ProtNLM"/>
    </source>
</evidence>
<evidence type="ECO:0000256" key="4">
    <source>
        <dbReference type="ARBA" id="ARBA00022729"/>
    </source>
</evidence>
<gene>
    <name evidence="5" type="ORF">RT761_01148</name>
</gene>
<dbReference type="Pfam" id="PF01547">
    <property type="entry name" value="SBP_bac_1"/>
    <property type="match status" value="1"/>
</dbReference>
<keyword evidence="4" id="KW-0732">Signal</keyword>
<dbReference type="Proteomes" id="UP000594463">
    <property type="component" value="Chromosome"/>
</dbReference>
<accession>A0A7T1F2M8</accession>
<organism evidence="5 6">
    <name type="scientific">Atribacter laminatus</name>
    <dbReference type="NCBI Taxonomy" id="2847778"/>
    <lineage>
        <taxon>Bacteria</taxon>
        <taxon>Pseudomonadati</taxon>
        <taxon>Atribacterota</taxon>
        <taxon>Atribacteria</taxon>
        <taxon>Atribacterales</taxon>
        <taxon>Atribacteraceae</taxon>
        <taxon>Atribacter</taxon>
    </lineage>
</organism>
<evidence type="ECO:0000313" key="5">
    <source>
        <dbReference type="EMBL" id="QPM67935.1"/>
    </source>
</evidence>
<evidence type="ECO:0000256" key="2">
    <source>
        <dbReference type="ARBA" id="ARBA00008520"/>
    </source>
</evidence>
<dbReference type="PANTHER" id="PTHR43649">
    <property type="entry name" value="ARABINOSE-BINDING PROTEIN-RELATED"/>
    <property type="match status" value="1"/>
</dbReference>
<proteinExistence type="inferred from homology"/>
<keyword evidence="3" id="KW-0813">Transport</keyword>
<sequence length="469" mass="53969">MNRKYQLCILSVLVISLIFIFTGMNFAQEKSYEGVTIRGTFGKFNETYALLDLCEEAAKQLGMNVEFVWYERDDVHKKYILDRRMNNPVWDIVMVDSFWIGEWIAADVVTPINAFVEESPELVDEDVLDLDDYYAPQIESFTYKGDLTGLPLYALGVCMFYRTDLFENPIEKENFKERYGYDLKVPETYKEFYDVVEFFTRKKGEKLMGEVLEHDFYGTVFSNKEGDFLWNDIDTIFMAFGADNIFDEKTLLPTFNSPQMIEAIKYYVSLNPFQPSGHINMTSGEATSLTAQGYVALQIEYFIRGIEILLGPDSSVADKISFTVNPSKEGVVGREHAAHMGGVAVGISSISKNKEAAYKLLELAMSKEIMRKVFLEKGLSWHPARKSLLFDEEIREKYPFLKEADKLLSEDIYYFQHPAYLIPMYQECVYICTKEMSKALIGEKTPEQACNDAQANLLEVFKREGYISE</sequence>
<dbReference type="Gene3D" id="3.40.190.10">
    <property type="entry name" value="Periplasmic binding protein-like II"/>
    <property type="match status" value="2"/>
</dbReference>
<dbReference type="EMBL" id="CP065383">
    <property type="protein sequence ID" value="QPM67935.1"/>
    <property type="molecule type" value="Genomic_DNA"/>
</dbReference>
<protein>
    <recommendedName>
        <fullName evidence="7">Extracellular solute-binding protein</fullName>
    </recommendedName>
</protein>
<reference evidence="5 6" key="1">
    <citation type="journal article" date="2021" name="Nat. Commun.">
        <title>Isolation of a member of the candidate phylum Atribacteria reveals a unique cell membrane structure.</title>
        <authorList>
            <person name="Taiki K."/>
            <person name="Nobu M.K."/>
            <person name="Kusada H."/>
            <person name="Meng X.-Y."/>
            <person name="Hosoki N."/>
            <person name="Uematsu K."/>
            <person name="Yoshioka H."/>
            <person name="Kamagata Y."/>
            <person name="Tamaki H."/>
        </authorList>
    </citation>
    <scope>NUCLEOTIDE SEQUENCE [LARGE SCALE GENOMIC DNA]</scope>
    <source>
        <strain evidence="5 6">RT761</strain>
    </source>
</reference>
<comment type="similarity">
    <text evidence="2">Belongs to the bacterial solute-binding protein 1 family.</text>
</comment>
<dbReference type="RefSeq" id="WP_218113104.1">
    <property type="nucleotide sequence ID" value="NZ_CP065383.1"/>
</dbReference>
<dbReference type="InterPro" id="IPR050490">
    <property type="entry name" value="Bact_solute-bd_prot1"/>
</dbReference>
<dbReference type="PANTHER" id="PTHR43649:SF34">
    <property type="entry name" value="ABC TRANSPORTER PERIPLASMIC-BINDING PROTEIN YCJN-RELATED"/>
    <property type="match status" value="1"/>
</dbReference>
<evidence type="ECO:0000256" key="3">
    <source>
        <dbReference type="ARBA" id="ARBA00022448"/>
    </source>
</evidence>
<evidence type="ECO:0000313" key="6">
    <source>
        <dbReference type="Proteomes" id="UP000594463"/>
    </source>
</evidence>
<comment type="subcellular location">
    <subcellularLocation>
        <location evidence="1">Periplasm</location>
    </subcellularLocation>
</comment>
<dbReference type="KEGG" id="alam:RT761_01148"/>
<name>A0A7T1F2M8_ATRLM</name>
<keyword evidence="6" id="KW-1185">Reference proteome</keyword>
<dbReference type="SUPFAM" id="SSF53850">
    <property type="entry name" value="Periplasmic binding protein-like II"/>
    <property type="match status" value="1"/>
</dbReference>